<protein>
    <submittedName>
        <fullName evidence="9">Oligopeptide transport system permease protein</fullName>
    </submittedName>
</protein>
<keyword evidence="10" id="KW-1185">Reference proteome</keyword>
<dbReference type="SUPFAM" id="SSF161098">
    <property type="entry name" value="MetI-like"/>
    <property type="match status" value="1"/>
</dbReference>
<name>A0A1H2ZUB4_9BACL</name>
<dbReference type="Pfam" id="PF00528">
    <property type="entry name" value="BPD_transp_1"/>
    <property type="match status" value="1"/>
</dbReference>
<evidence type="ECO:0000256" key="1">
    <source>
        <dbReference type="ARBA" id="ARBA00004651"/>
    </source>
</evidence>
<evidence type="ECO:0000256" key="3">
    <source>
        <dbReference type="ARBA" id="ARBA00022475"/>
    </source>
</evidence>
<dbReference type="STRING" id="1048340.SAMN05444487_1124"/>
<feature type="domain" description="ABC transmembrane type-1" evidence="8">
    <location>
        <begin position="94"/>
        <end position="295"/>
    </location>
</feature>
<evidence type="ECO:0000259" key="8">
    <source>
        <dbReference type="PROSITE" id="PS50928"/>
    </source>
</evidence>
<dbReference type="GO" id="GO:0055085">
    <property type="term" value="P:transmembrane transport"/>
    <property type="evidence" value="ECO:0007669"/>
    <property type="project" value="InterPro"/>
</dbReference>
<keyword evidence="3" id="KW-1003">Cell membrane</keyword>
<feature type="transmembrane region" description="Helical" evidence="7">
    <location>
        <begin position="173"/>
        <end position="191"/>
    </location>
</feature>
<accession>A0A1H2ZUB4</accession>
<reference evidence="9 10" key="1">
    <citation type="submission" date="2016-10" db="EMBL/GenBank/DDBJ databases">
        <authorList>
            <person name="de Groot N.N."/>
        </authorList>
    </citation>
    <scope>NUCLEOTIDE SEQUENCE [LARGE SCALE GENOMIC DNA]</scope>
    <source>
        <strain evidence="9 10">DSM 45610</strain>
    </source>
</reference>
<dbReference type="PANTHER" id="PTHR43163:SF6">
    <property type="entry name" value="DIPEPTIDE TRANSPORT SYSTEM PERMEASE PROTEIN DPPB-RELATED"/>
    <property type="match status" value="1"/>
</dbReference>
<dbReference type="InterPro" id="IPR035906">
    <property type="entry name" value="MetI-like_sf"/>
</dbReference>
<dbReference type="InterPro" id="IPR045621">
    <property type="entry name" value="BPD_transp_1_N"/>
</dbReference>
<dbReference type="CDD" id="cd06261">
    <property type="entry name" value="TM_PBP2"/>
    <property type="match status" value="1"/>
</dbReference>
<dbReference type="GO" id="GO:0005886">
    <property type="term" value="C:plasma membrane"/>
    <property type="evidence" value="ECO:0007669"/>
    <property type="project" value="UniProtKB-SubCell"/>
</dbReference>
<dbReference type="Pfam" id="PF19300">
    <property type="entry name" value="BPD_transp_1_N"/>
    <property type="match status" value="1"/>
</dbReference>
<feature type="transmembrane region" description="Helical" evidence="7">
    <location>
        <begin position="226"/>
        <end position="252"/>
    </location>
</feature>
<feature type="transmembrane region" description="Helical" evidence="7">
    <location>
        <begin position="100"/>
        <end position="121"/>
    </location>
</feature>
<comment type="similarity">
    <text evidence="7">Belongs to the binding-protein-dependent transport system permease family.</text>
</comment>
<proteinExistence type="inferred from homology"/>
<feature type="transmembrane region" description="Helical" evidence="7">
    <location>
        <begin position="9"/>
        <end position="27"/>
    </location>
</feature>
<evidence type="ECO:0000256" key="6">
    <source>
        <dbReference type="ARBA" id="ARBA00023136"/>
    </source>
</evidence>
<evidence type="ECO:0000256" key="2">
    <source>
        <dbReference type="ARBA" id="ARBA00022448"/>
    </source>
</evidence>
<feature type="transmembrane region" description="Helical" evidence="7">
    <location>
        <begin position="133"/>
        <end position="153"/>
    </location>
</feature>
<dbReference type="PANTHER" id="PTHR43163">
    <property type="entry name" value="DIPEPTIDE TRANSPORT SYSTEM PERMEASE PROTEIN DPPB-RELATED"/>
    <property type="match status" value="1"/>
</dbReference>
<evidence type="ECO:0000256" key="5">
    <source>
        <dbReference type="ARBA" id="ARBA00022989"/>
    </source>
</evidence>
<dbReference type="PROSITE" id="PS50928">
    <property type="entry name" value="ABC_TM1"/>
    <property type="match status" value="1"/>
</dbReference>
<keyword evidence="6 7" id="KW-0472">Membrane</keyword>
<comment type="subcellular location">
    <subcellularLocation>
        <location evidence="1 7">Cell membrane</location>
        <topology evidence="1 7">Multi-pass membrane protein</topology>
    </subcellularLocation>
</comment>
<dbReference type="RefSeq" id="WP_143035050.1">
    <property type="nucleotide sequence ID" value="NZ_FNNQ01000012.1"/>
</dbReference>
<gene>
    <name evidence="9" type="ORF">SAMN05444487_1124</name>
</gene>
<dbReference type="InterPro" id="IPR000515">
    <property type="entry name" value="MetI-like"/>
</dbReference>
<evidence type="ECO:0000256" key="4">
    <source>
        <dbReference type="ARBA" id="ARBA00022692"/>
    </source>
</evidence>
<sequence>MGRFALQRFMYMVITLWVIITLTFFLMHTMPGSPLQHEDKLPPELKEEILKEYGLDKPLPVQYVTFLGKLAQADLGSSFKYDGRSVTDLIMQGFPASLQLGIQATIIGVIFGIILGCVSALRRGTWVDNVANVFSILGYSVPNFVLATLLSYYVGVKLQWLPPAKWDGPEYSILPTLSLAVLVMATIARYIRTEMLEVLGQDYMKTAKAKGLSARTAIIKHALRNALIPAVTVLGPLIIGLITGSLVVEQIFAIPGMGWMFVDSIQVNDYTVIMGITIFYSALIIVGMFLVDVLYGIIDPRIRIGGVQE</sequence>
<dbReference type="Proteomes" id="UP000198534">
    <property type="component" value="Unassembled WGS sequence"/>
</dbReference>
<keyword evidence="4 7" id="KW-0812">Transmembrane</keyword>
<evidence type="ECO:0000313" key="10">
    <source>
        <dbReference type="Proteomes" id="UP000198534"/>
    </source>
</evidence>
<evidence type="ECO:0000256" key="7">
    <source>
        <dbReference type="RuleBase" id="RU363032"/>
    </source>
</evidence>
<dbReference type="AlphaFoldDB" id="A0A1H2ZUB4"/>
<evidence type="ECO:0000313" key="9">
    <source>
        <dbReference type="EMBL" id="SDX20926.1"/>
    </source>
</evidence>
<dbReference type="OrthoDB" id="9773683at2"/>
<keyword evidence="5 7" id="KW-1133">Transmembrane helix</keyword>
<organism evidence="9 10">
    <name type="scientific">Marininema mesophilum</name>
    <dbReference type="NCBI Taxonomy" id="1048340"/>
    <lineage>
        <taxon>Bacteria</taxon>
        <taxon>Bacillati</taxon>
        <taxon>Bacillota</taxon>
        <taxon>Bacilli</taxon>
        <taxon>Bacillales</taxon>
        <taxon>Thermoactinomycetaceae</taxon>
        <taxon>Marininema</taxon>
    </lineage>
</organism>
<dbReference type="EMBL" id="FNNQ01000012">
    <property type="protein sequence ID" value="SDX20926.1"/>
    <property type="molecule type" value="Genomic_DNA"/>
</dbReference>
<keyword evidence="2 7" id="KW-0813">Transport</keyword>
<feature type="transmembrane region" description="Helical" evidence="7">
    <location>
        <begin position="272"/>
        <end position="295"/>
    </location>
</feature>
<dbReference type="Gene3D" id="1.10.3720.10">
    <property type="entry name" value="MetI-like"/>
    <property type="match status" value="1"/>
</dbReference>